<proteinExistence type="predicted"/>
<comment type="caution">
    <text evidence="1">The sequence shown here is derived from an EMBL/GenBank/DDBJ whole genome shotgun (WGS) entry which is preliminary data.</text>
</comment>
<dbReference type="AlphaFoldDB" id="A0A644ZIP7"/>
<protein>
    <submittedName>
        <fullName evidence="1">Uncharacterized protein</fullName>
    </submittedName>
</protein>
<name>A0A644ZIP7_9ZZZZ</name>
<reference evidence="1" key="1">
    <citation type="submission" date="2019-08" db="EMBL/GenBank/DDBJ databases">
        <authorList>
            <person name="Kucharzyk K."/>
            <person name="Murdoch R.W."/>
            <person name="Higgins S."/>
            <person name="Loffler F."/>
        </authorList>
    </citation>
    <scope>NUCLEOTIDE SEQUENCE</scope>
</reference>
<sequence>MVIIRLLRLSIVRVDITAGTLHPNPMISGINDFP</sequence>
<gene>
    <name evidence="1" type="ORF">SDC9_87398</name>
</gene>
<accession>A0A644ZIP7</accession>
<organism evidence="1">
    <name type="scientific">bioreactor metagenome</name>
    <dbReference type="NCBI Taxonomy" id="1076179"/>
    <lineage>
        <taxon>unclassified sequences</taxon>
        <taxon>metagenomes</taxon>
        <taxon>ecological metagenomes</taxon>
    </lineage>
</organism>
<evidence type="ECO:0000313" key="1">
    <source>
        <dbReference type="EMBL" id="MPM40750.1"/>
    </source>
</evidence>
<dbReference type="EMBL" id="VSSQ01009112">
    <property type="protein sequence ID" value="MPM40750.1"/>
    <property type="molecule type" value="Genomic_DNA"/>
</dbReference>